<keyword evidence="1" id="KW-0812">Transmembrane</keyword>
<dbReference type="InterPro" id="IPR011622">
    <property type="entry name" value="7TMR_DISM_rcpt_extracell_dom2"/>
</dbReference>
<dbReference type="Proteomes" id="UP000521868">
    <property type="component" value="Unassembled WGS sequence"/>
</dbReference>
<dbReference type="InterPro" id="IPR000160">
    <property type="entry name" value="GGDEF_dom"/>
</dbReference>
<evidence type="ECO:0000256" key="1">
    <source>
        <dbReference type="SAM" id="Phobius"/>
    </source>
</evidence>
<evidence type="ECO:0000259" key="2">
    <source>
        <dbReference type="SMART" id="SM00267"/>
    </source>
</evidence>
<dbReference type="Gene3D" id="3.30.70.270">
    <property type="match status" value="1"/>
</dbReference>
<dbReference type="NCBIfam" id="TIGR00254">
    <property type="entry name" value="GGDEF"/>
    <property type="match status" value="1"/>
</dbReference>
<dbReference type="AlphaFoldDB" id="A0A7X6DE96"/>
<name>A0A7X6DE96_9BURK</name>
<dbReference type="Gene3D" id="2.60.40.2380">
    <property type="match status" value="1"/>
</dbReference>
<dbReference type="EMBL" id="VTOX01000002">
    <property type="protein sequence ID" value="NKE65577.1"/>
    <property type="molecule type" value="Genomic_DNA"/>
</dbReference>
<dbReference type="Pfam" id="PF00990">
    <property type="entry name" value="GGDEF"/>
    <property type="match status" value="1"/>
</dbReference>
<organism evidence="3 4">
    <name type="scientific">Ramlibacter lithotrophicus</name>
    <dbReference type="NCBI Taxonomy" id="2606681"/>
    <lineage>
        <taxon>Bacteria</taxon>
        <taxon>Pseudomonadati</taxon>
        <taxon>Pseudomonadota</taxon>
        <taxon>Betaproteobacteria</taxon>
        <taxon>Burkholderiales</taxon>
        <taxon>Comamonadaceae</taxon>
        <taxon>Ramlibacter</taxon>
    </lineage>
</organism>
<feature type="transmembrane region" description="Helical" evidence="1">
    <location>
        <begin position="223"/>
        <end position="248"/>
    </location>
</feature>
<evidence type="ECO:0000313" key="3">
    <source>
        <dbReference type="EMBL" id="NKE65577.1"/>
    </source>
</evidence>
<dbReference type="SMART" id="SM00267">
    <property type="entry name" value="GGDEF"/>
    <property type="match status" value="1"/>
</dbReference>
<dbReference type="InterPro" id="IPR029787">
    <property type="entry name" value="Nucleotide_cyclase"/>
</dbReference>
<dbReference type="SUPFAM" id="SSF55073">
    <property type="entry name" value="Nucleotide cyclase"/>
    <property type="match status" value="1"/>
</dbReference>
<proteinExistence type="predicted"/>
<dbReference type="Pfam" id="PF07696">
    <property type="entry name" value="7TMR-DISMED2"/>
    <property type="match status" value="1"/>
</dbReference>
<dbReference type="InterPro" id="IPR011623">
    <property type="entry name" value="7TMR_DISM_rcpt_extracell_dom1"/>
</dbReference>
<sequence length="580" mass="63414">MFLFSDLSGRPAWRRLLRLVALAWLAVVTAAGAETEPSMAWRGHGGMAAQWWADASGQATFDAARRAFEAGQGRPADETQILPLGHGAAVWYRVQLPPASVPTRAVLALPYAGVDLVELFRPHPAGGWEVRRAGDSLPVAEWALPYLHPAFPMTVRPQESRPTYLRVQHSHPVSLQWELWDASGFNESSKLWHLALGAGTGLIVLVILLNLVHAVAWRDPIHLYYAVHVVLVGLSVMSLTGVAGEYLWPHWPWWNDIASLVVPMAALGWMGVLVRELVAERGKPLLSRLLLAHAAISLLIVAAFLVWGRHFMFRPFNVYALFTLAFILGVLAWYTLRRPAVGGWVLAGFAMLVAGSLFPLLRNLGLLPVGFATQYGPQIGGVLEIPLVLVGLYFRSRERRDNQLRAQALAHTDPLTGLANHRVLHERVELLLRRARRDPTVGGVLRVHVANYSTIRNEYGREAAEAALVRAAECVATEAAESDLVAREQGGDLVLVLHGRVERAQVSEAGRNIIARGLKFSGRLPPGVTLSLRVVGIHAPLPAGTAATLLATLAQASDQLGRDLLRRSLLVIDPAAGRQR</sequence>
<gene>
    <name evidence="3" type="ORF">RAMLITH_07055</name>
</gene>
<feature type="transmembrane region" description="Helical" evidence="1">
    <location>
        <begin position="375"/>
        <end position="394"/>
    </location>
</feature>
<feature type="transmembrane region" description="Helical" evidence="1">
    <location>
        <begin position="191"/>
        <end position="211"/>
    </location>
</feature>
<dbReference type="RefSeq" id="WP_168106691.1">
    <property type="nucleotide sequence ID" value="NZ_VTOX01000002.1"/>
</dbReference>
<keyword evidence="1" id="KW-1133">Transmembrane helix</keyword>
<feature type="transmembrane region" description="Helical" evidence="1">
    <location>
        <begin position="316"/>
        <end position="334"/>
    </location>
</feature>
<dbReference type="InterPro" id="IPR043128">
    <property type="entry name" value="Rev_trsase/Diguanyl_cyclase"/>
</dbReference>
<accession>A0A7X6DE96</accession>
<keyword evidence="1" id="KW-0472">Membrane</keyword>
<comment type="caution">
    <text evidence="3">The sequence shown here is derived from an EMBL/GenBank/DDBJ whole genome shotgun (WGS) entry which is preliminary data.</text>
</comment>
<dbReference type="Pfam" id="PF07695">
    <property type="entry name" value="7TMR-DISM_7TM"/>
    <property type="match status" value="1"/>
</dbReference>
<feature type="transmembrane region" description="Helical" evidence="1">
    <location>
        <begin position="341"/>
        <end position="360"/>
    </location>
</feature>
<feature type="transmembrane region" description="Helical" evidence="1">
    <location>
        <begin position="290"/>
        <end position="310"/>
    </location>
</feature>
<feature type="domain" description="GGDEF" evidence="2">
    <location>
        <begin position="397"/>
        <end position="570"/>
    </location>
</feature>
<keyword evidence="4" id="KW-1185">Reference proteome</keyword>
<protein>
    <submittedName>
        <fullName evidence="3">Diguanylate cyclase</fullName>
    </submittedName>
</protein>
<evidence type="ECO:0000313" key="4">
    <source>
        <dbReference type="Proteomes" id="UP000521868"/>
    </source>
</evidence>
<feature type="transmembrane region" description="Helical" evidence="1">
    <location>
        <begin position="260"/>
        <end position="278"/>
    </location>
</feature>
<reference evidence="3 4" key="1">
    <citation type="journal article" date="2020" name="Nature">
        <title>Bacterial chemolithoautotrophy via manganese oxidation.</title>
        <authorList>
            <person name="Yu H."/>
            <person name="Leadbetter J.R."/>
        </authorList>
    </citation>
    <scope>NUCLEOTIDE SEQUENCE [LARGE SCALE GENOMIC DNA]</scope>
    <source>
        <strain evidence="3 4">RBP-1</strain>
    </source>
</reference>